<dbReference type="OrthoDB" id="59170at2157"/>
<dbReference type="FunFam" id="2.60.40.10:FF:000270">
    <property type="entry name" value="Cell surface protein"/>
    <property type="match status" value="1"/>
</dbReference>
<evidence type="ECO:0000259" key="1">
    <source>
        <dbReference type="PROSITE" id="PS50093"/>
    </source>
</evidence>
<feature type="domain" description="PKD" evidence="1">
    <location>
        <begin position="495"/>
        <end position="548"/>
    </location>
</feature>
<dbReference type="SMART" id="SM00089">
    <property type="entry name" value="PKD"/>
    <property type="match status" value="1"/>
</dbReference>
<dbReference type="SUPFAM" id="SSF50998">
    <property type="entry name" value="Quinoprotein alcohol dehydrogenase-like"/>
    <property type="match status" value="1"/>
</dbReference>
<dbReference type="PATRIC" id="fig|129848.4.peg.148"/>
<dbReference type="InterPro" id="IPR018391">
    <property type="entry name" value="PQQ_b-propeller_rpt"/>
</dbReference>
<evidence type="ECO:0000313" key="3">
    <source>
        <dbReference type="Proteomes" id="UP000094707"/>
    </source>
</evidence>
<protein>
    <recommendedName>
        <fullName evidence="1">PKD domain-containing protein</fullName>
    </recommendedName>
</protein>
<gene>
    <name evidence="2" type="primary">yxaL</name>
    <name evidence="2" type="ORF">MCBB_0142</name>
</gene>
<dbReference type="InterPro" id="IPR013783">
    <property type="entry name" value="Ig-like_fold"/>
</dbReference>
<dbReference type="Pfam" id="PF18911">
    <property type="entry name" value="PKD_4"/>
    <property type="match status" value="1"/>
</dbReference>
<dbReference type="Gene3D" id="2.80.10.50">
    <property type="match status" value="1"/>
</dbReference>
<accession>A0A1D3KZN9</accession>
<dbReference type="InterPro" id="IPR002372">
    <property type="entry name" value="PQQ_rpt_dom"/>
</dbReference>
<dbReference type="InterPro" id="IPR011047">
    <property type="entry name" value="Quinoprotein_ADH-like_sf"/>
</dbReference>
<dbReference type="AlphaFoldDB" id="A0A1D3KZN9"/>
<sequence length="682" mass="74419">MRRYNKISMLTIFTVILCISVLGTVSATDTANSNTGPTVTANLTSGTYNVTQTVALTMNDSSATTYYTKDSTDPRNSSTRITYTTPLTINTTTTLRYAAEDPAGNWSPLYIQNYIIGNGTIANSTNNYNQLNYTGSQTNTTYWTYTVGSSNTDSVVTVSSNGTIYVGTWNGNSHDGALYAFSPNGTLLWKYTTYGGIKGAPTIGSDETIYVGSYWGVVYAINPDGTLKWKYNATESVIHYITNPIVIGPDGTIYVSISNLVPGFYAFNPDGTVKWTKKASGGITIDSNGIIHCGGSAFNQDGTSSPETSTSETVGSDGTIYTISGVTITATNPNGTTKWTYTVDNSTQWSGISCFNIASDGTIYFGVYNQPWALYALNSNGTLKWSYDNFYGSIYSCLIGSDGTIYISILNGPEVYGVDTPQYSDLYALKPNGTVKWTYHTGGSLSLTITSDGTIYTGGRATGVFYVIKDVPIASFTSNVTTGDSPLSVQFNDTSSNPTSWSWDFGDGTSSNSQTPTHIYTKTGTYKVTLTVTNCYGNDTKISYVTVTDNTPPTVNVSLQGGSYYSPKSVTLKGSETVTIYYTLTGVNPTTNSTKYNGTINLTTSKTLKFFAVDATGNISQIYTQRYNIYKLVSYKYKVSAKWKKVWAKVKWKKVRGKWRYHWVKVWKYKTITKTGTKWIIT</sequence>
<evidence type="ECO:0000313" key="2">
    <source>
        <dbReference type="EMBL" id="SCG84730.1"/>
    </source>
</evidence>
<proteinExistence type="predicted"/>
<dbReference type="Gene3D" id="2.130.10.10">
    <property type="entry name" value="YVTN repeat-like/Quinoprotein amine dehydrogenase"/>
    <property type="match status" value="1"/>
</dbReference>
<dbReference type="Pfam" id="PF13360">
    <property type="entry name" value="PQQ_2"/>
    <property type="match status" value="1"/>
</dbReference>
<dbReference type="Pfam" id="PF13290">
    <property type="entry name" value="CHB_HEX_C_1"/>
    <property type="match status" value="2"/>
</dbReference>
<dbReference type="EMBL" id="LT607756">
    <property type="protein sequence ID" value="SCG84730.1"/>
    <property type="molecule type" value="Genomic_DNA"/>
</dbReference>
<dbReference type="InterPro" id="IPR059177">
    <property type="entry name" value="GH29D-like_dom"/>
</dbReference>
<name>A0A1D3KZN9_9EURY</name>
<dbReference type="InterPro" id="IPR015943">
    <property type="entry name" value="WD40/YVTN_repeat-like_dom_sf"/>
</dbReference>
<organism evidence="2 3">
    <name type="scientific">Methanobacterium congolense</name>
    <dbReference type="NCBI Taxonomy" id="118062"/>
    <lineage>
        <taxon>Archaea</taxon>
        <taxon>Methanobacteriati</taxon>
        <taxon>Methanobacteriota</taxon>
        <taxon>Methanomada group</taxon>
        <taxon>Methanobacteria</taxon>
        <taxon>Methanobacteriales</taxon>
        <taxon>Methanobacteriaceae</taxon>
        <taxon>Methanobacterium</taxon>
    </lineage>
</organism>
<dbReference type="InterPro" id="IPR035986">
    <property type="entry name" value="PKD_dom_sf"/>
</dbReference>
<dbReference type="InterPro" id="IPR022409">
    <property type="entry name" value="PKD/Chitinase_dom"/>
</dbReference>
<dbReference type="GeneID" id="30411006"/>
<dbReference type="CDD" id="cd00146">
    <property type="entry name" value="PKD"/>
    <property type="match status" value="1"/>
</dbReference>
<dbReference type="SUPFAM" id="SSF49299">
    <property type="entry name" value="PKD domain"/>
    <property type="match status" value="1"/>
</dbReference>
<dbReference type="KEGG" id="mcub:MCBB_0142"/>
<dbReference type="Proteomes" id="UP000094707">
    <property type="component" value="Chromosome I"/>
</dbReference>
<reference evidence="2 3" key="1">
    <citation type="submission" date="2016-08" db="EMBL/GenBank/DDBJ databases">
        <authorList>
            <person name="Seilhamer J.J."/>
        </authorList>
    </citation>
    <scope>NUCLEOTIDE SEQUENCE [LARGE SCALE GENOMIC DNA]</scope>
    <source>
        <strain evidence="2">Buetzberg</strain>
    </source>
</reference>
<dbReference type="Gene3D" id="2.60.40.10">
    <property type="entry name" value="Immunoglobulins"/>
    <property type="match status" value="1"/>
</dbReference>
<dbReference type="SMART" id="SM00564">
    <property type="entry name" value="PQQ"/>
    <property type="match status" value="6"/>
</dbReference>
<dbReference type="RefSeq" id="WP_071905807.1">
    <property type="nucleotide sequence ID" value="NZ_LT607756.1"/>
</dbReference>
<dbReference type="InterPro" id="IPR000601">
    <property type="entry name" value="PKD_dom"/>
</dbReference>
<dbReference type="PROSITE" id="PS50093">
    <property type="entry name" value="PKD"/>
    <property type="match status" value="1"/>
</dbReference>
<dbReference type="STRING" id="118062.MCBB_0142"/>
<keyword evidence="3" id="KW-1185">Reference proteome</keyword>